<organism evidence="13 14">
    <name type="scientific">Plasmodium vinckei</name>
    <dbReference type="NCBI Taxonomy" id="5860"/>
    <lineage>
        <taxon>Eukaryota</taxon>
        <taxon>Sar</taxon>
        <taxon>Alveolata</taxon>
        <taxon>Apicomplexa</taxon>
        <taxon>Aconoidasida</taxon>
        <taxon>Haemosporida</taxon>
        <taxon>Plasmodiidae</taxon>
        <taxon>Plasmodium</taxon>
        <taxon>Plasmodium (Vinckeia)</taxon>
    </lineage>
</organism>
<dbReference type="Proteomes" id="UP000515697">
    <property type="component" value="Chromosome PVSEL_09"/>
</dbReference>
<evidence type="ECO:0000256" key="1">
    <source>
        <dbReference type="ARBA" id="ARBA00004255"/>
    </source>
</evidence>
<dbReference type="GO" id="GO:0000139">
    <property type="term" value="C:Golgi membrane"/>
    <property type="evidence" value="ECO:0007669"/>
    <property type="project" value="UniProtKB-SubCell"/>
</dbReference>
<feature type="domain" description="MHD" evidence="12">
    <location>
        <begin position="258"/>
        <end position="498"/>
    </location>
</feature>
<accession>A0A6V7SYE2</accession>
<protein>
    <recommendedName>
        <fullName evidence="11">Coatomer subunit delta</fullName>
    </recommendedName>
</protein>
<dbReference type="Pfam" id="PF00928">
    <property type="entry name" value="Adap_comp_sub"/>
    <property type="match status" value="1"/>
</dbReference>
<gene>
    <name evidence="13" type="ORF">PVSEL_0903400</name>
</gene>
<dbReference type="GO" id="GO:0006888">
    <property type="term" value="P:endoplasmic reticulum to Golgi vesicle-mediated transport"/>
    <property type="evidence" value="ECO:0007669"/>
    <property type="project" value="TreeGrafter"/>
</dbReference>
<evidence type="ECO:0000256" key="3">
    <source>
        <dbReference type="ARBA" id="ARBA00011775"/>
    </source>
</evidence>
<dbReference type="PANTHER" id="PTHR10121:SF0">
    <property type="entry name" value="COATOMER SUBUNIT DELTA"/>
    <property type="match status" value="1"/>
</dbReference>
<dbReference type="VEuPathDB" id="PlasmoDB:PVBDA_0903370"/>
<dbReference type="VEuPathDB" id="PlasmoDB:PVSEL_0903400"/>
<evidence type="ECO:0000256" key="2">
    <source>
        <dbReference type="ARBA" id="ARBA00010516"/>
    </source>
</evidence>
<evidence type="ECO:0000313" key="13">
    <source>
        <dbReference type="EMBL" id="CAD2104634.1"/>
    </source>
</evidence>
<dbReference type="VEuPathDB" id="PlasmoDB:PVVCY_0903340"/>
<evidence type="ECO:0000256" key="9">
    <source>
        <dbReference type="ARBA" id="ARBA00023136"/>
    </source>
</evidence>
<keyword evidence="5 11" id="KW-0963">Cytoplasm</keyword>
<dbReference type="Gene3D" id="3.30.450.60">
    <property type="match status" value="1"/>
</dbReference>
<comment type="subunit">
    <text evidence="3 11">Oligomeric complex that consists of at least the alpha, beta, beta', gamma, delta, epsilon and zeta subunits.</text>
</comment>
<comment type="function">
    <text evidence="11">The coatomer is a cytosolic protein complex that binds to dilysine motifs and reversibly associates with Golgi non-clathrin-coated vesicles, which further mediate biosynthetic protein transport from the ER, via the Golgi up to the trans Golgi network.</text>
</comment>
<dbReference type="AlphaFoldDB" id="A0A6V7SYE2"/>
<evidence type="ECO:0000256" key="7">
    <source>
        <dbReference type="ARBA" id="ARBA00022927"/>
    </source>
</evidence>
<dbReference type="CDD" id="cd14830">
    <property type="entry name" value="Delta_COP_N"/>
    <property type="match status" value="1"/>
</dbReference>
<keyword evidence="10" id="KW-0968">Cytoplasmic vesicle</keyword>
<evidence type="ECO:0000256" key="8">
    <source>
        <dbReference type="ARBA" id="ARBA00023034"/>
    </source>
</evidence>
<dbReference type="GO" id="GO:0051645">
    <property type="term" value="P:Golgi localization"/>
    <property type="evidence" value="ECO:0007669"/>
    <property type="project" value="TreeGrafter"/>
</dbReference>
<reference evidence="13 14" key="1">
    <citation type="submission" date="2020-08" db="EMBL/GenBank/DDBJ databases">
        <authorList>
            <person name="Ramaprasad A."/>
        </authorList>
    </citation>
    <scope>NUCLEOTIDE SEQUENCE [LARGE SCALE GENOMIC DNA]</scope>
</reference>
<keyword evidence="4 11" id="KW-0813">Transport</keyword>
<dbReference type="GO" id="GO:0006890">
    <property type="term" value="P:retrograde vesicle-mediated transport, Golgi to endoplasmic reticulum"/>
    <property type="evidence" value="ECO:0007669"/>
    <property type="project" value="UniProtKB-UniRule"/>
</dbReference>
<evidence type="ECO:0000256" key="11">
    <source>
        <dbReference type="RuleBase" id="RU366052"/>
    </source>
</evidence>
<dbReference type="VEuPathDB" id="PlasmoDB:PVLDE_0903480"/>
<keyword evidence="9 11" id="KW-0472">Membrane</keyword>
<dbReference type="EMBL" id="LR865430">
    <property type="protein sequence ID" value="CAD2104634.1"/>
    <property type="molecule type" value="Genomic_DNA"/>
</dbReference>
<evidence type="ECO:0000256" key="5">
    <source>
        <dbReference type="ARBA" id="ARBA00022490"/>
    </source>
</evidence>
<dbReference type="CDD" id="cd09254">
    <property type="entry name" value="AP_delta-COPI_MHD"/>
    <property type="match status" value="1"/>
</dbReference>
<dbReference type="GO" id="GO:0030126">
    <property type="term" value="C:COPI vesicle coat"/>
    <property type="evidence" value="ECO:0007669"/>
    <property type="project" value="UniProtKB-UniRule"/>
</dbReference>
<evidence type="ECO:0000259" key="12">
    <source>
        <dbReference type="PROSITE" id="PS51072"/>
    </source>
</evidence>
<dbReference type="InterPro" id="IPR028565">
    <property type="entry name" value="MHD"/>
</dbReference>
<dbReference type="InterPro" id="IPR027059">
    <property type="entry name" value="Coatomer_dsu"/>
</dbReference>
<dbReference type="PANTHER" id="PTHR10121">
    <property type="entry name" value="COATOMER SUBUNIT DELTA"/>
    <property type="match status" value="1"/>
</dbReference>
<evidence type="ECO:0000256" key="10">
    <source>
        <dbReference type="ARBA" id="ARBA00023329"/>
    </source>
</evidence>
<evidence type="ECO:0000256" key="6">
    <source>
        <dbReference type="ARBA" id="ARBA00022892"/>
    </source>
</evidence>
<name>A0A6V7SYE2_PLAVN</name>
<evidence type="ECO:0000256" key="4">
    <source>
        <dbReference type="ARBA" id="ARBA00022448"/>
    </source>
</evidence>
<dbReference type="SUPFAM" id="SSF64356">
    <property type="entry name" value="SNARE-like"/>
    <property type="match status" value="1"/>
</dbReference>
<proteinExistence type="inferred from homology"/>
<sequence length="553" mass="64602">MTVISAVISTKNKILVSRQFQNISKCDLDSLAIPFHNLIERERSDHTYIETEKVRYVYQPLDNIYIFLITNINSNIIEDLEIIKVLSQIIQDICQGNINECTILKKCFTIIFYIDELIKNGVREIVNTNQIKAYIEMESHEEKLQTLIRENKEKEEKERRKFIASKLEKDRQKKNKSSSISNNSFISNNIINSVEYNSNLIENFLYRSEEQPTIIDESFNSYKGMQLTNKKENVRILDVVDNSGIENKSNINVNSIFDKPVNIYINENIICTLSSEGTLCDLDIQGVFNLQINNNKYSKIIIQLNNEYADKAKIHPILDKNKYNSNILELKDKNKNFRTSTVYPLLKWKINHLNDMYLPLNISCWPCEDNESTILNLEIENKMKNPNQNIYDLNVNLMCPSSSKPQVISKDQGIIQHDGILLNWHVDTLENNKNCQIEISVNSKPEHIFPFSVEAKSDVLAHNLNVLSVVDEDTNENIEYEIKKSITYLFTYKIMPLSFYDFSKNYGKETSMVILDRQNSLRFMSVKSFFNSEIWDEIHSNFPRYFINIINYL</sequence>
<dbReference type="GO" id="GO:0015031">
    <property type="term" value="P:protein transport"/>
    <property type="evidence" value="ECO:0007669"/>
    <property type="project" value="UniProtKB-KW"/>
</dbReference>
<dbReference type="InterPro" id="IPR036168">
    <property type="entry name" value="AP2_Mu_C_sf"/>
</dbReference>
<dbReference type="PROSITE" id="PS51072">
    <property type="entry name" value="MHD"/>
    <property type="match status" value="1"/>
</dbReference>
<keyword evidence="7 11" id="KW-0653">Protein transport</keyword>
<dbReference type="SUPFAM" id="SSF49447">
    <property type="entry name" value="Second domain of Mu2 adaptin subunit (ap50) of ap2 adaptor"/>
    <property type="match status" value="1"/>
</dbReference>
<keyword evidence="6 11" id="KW-0931">ER-Golgi transport</keyword>
<evidence type="ECO:0000313" key="14">
    <source>
        <dbReference type="Proteomes" id="UP000515697"/>
    </source>
</evidence>
<comment type="similarity">
    <text evidence="2 11">Belongs to the adaptor complexes medium subunit family. Delta-COP subfamily.</text>
</comment>
<keyword evidence="8 11" id="KW-0333">Golgi apparatus</keyword>
<comment type="subcellular location">
    <subcellularLocation>
        <location evidence="11">Cytoplasm</location>
    </subcellularLocation>
    <subcellularLocation>
        <location evidence="1 11">Golgi apparatus membrane</location>
        <topology evidence="1 11">Peripheral membrane protein</topology>
        <orientation evidence="1 11">Cytoplasmic side</orientation>
    </subcellularLocation>
    <subcellularLocation>
        <location evidence="11">Cytoplasmic vesicle</location>
        <location evidence="11">COPI-coated vesicle membrane</location>
        <topology evidence="11">Peripheral membrane protein</topology>
        <orientation evidence="11">Cytoplasmic side</orientation>
    </subcellularLocation>
</comment>
<dbReference type="FunFam" id="3.30.450.60:FF:000003">
    <property type="entry name" value="Coatomer subunit delta"/>
    <property type="match status" value="1"/>
</dbReference>
<dbReference type="InterPro" id="IPR011012">
    <property type="entry name" value="Longin-like_dom_sf"/>
</dbReference>